<dbReference type="InterPro" id="IPR010304">
    <property type="entry name" value="SMN_Tudor"/>
</dbReference>
<accession>A0A066VB22</accession>
<dbReference type="SMART" id="SM00333">
    <property type="entry name" value="TUDOR"/>
    <property type="match status" value="1"/>
</dbReference>
<evidence type="ECO:0000313" key="6">
    <source>
        <dbReference type="EMBL" id="KDN38927.1"/>
    </source>
</evidence>
<dbReference type="GO" id="GO:0006397">
    <property type="term" value="P:mRNA processing"/>
    <property type="evidence" value="ECO:0007669"/>
    <property type="project" value="InterPro"/>
</dbReference>
<comment type="subcellular location">
    <subcellularLocation>
        <location evidence="1">Nucleus</location>
        <location evidence="1">Cajal body</location>
    </subcellularLocation>
</comment>
<evidence type="ECO:0000256" key="2">
    <source>
        <dbReference type="ARBA" id="ARBA00005371"/>
    </source>
</evidence>
<sequence>MDVSDLESYREQLTQVIDALSLDPNRQDLLDLKAELENLITLTEELVAQQQKSSSSSAANGKPKAPLGSSTSSSAAAVAVANDLSSTGYSSGVAPPVCASFSQSERFKFSAGDECLAKYAGDSKWYPARITSIGGSAVNPVYSIVFKGYNNTEQVSSADIKPTKEALAKRAAPQLTPEEEELQAKKKRKAEKRVEKTQSKNVEAKEKQAAWQKFATKGAKKGYAIPGAKGKSMFATPDDPLSKVGVVGAGRGMTSTTQRTKHIYHEER</sequence>
<dbReference type="PANTHER" id="PTHR46297">
    <property type="entry name" value="ZINC FINGER CCCH-TYPE WITH G PATCH DOMAIN-CONTAINING PROTEIN"/>
    <property type="match status" value="1"/>
</dbReference>
<evidence type="ECO:0000256" key="4">
    <source>
        <dbReference type="SAM" id="MobiDB-lite"/>
    </source>
</evidence>
<dbReference type="GeneID" id="25265197"/>
<dbReference type="PROSITE" id="PS50304">
    <property type="entry name" value="TUDOR"/>
    <property type="match status" value="1"/>
</dbReference>
<feature type="region of interest" description="Disordered" evidence="4">
    <location>
        <begin position="165"/>
        <end position="208"/>
    </location>
</feature>
<keyword evidence="7" id="KW-1185">Reference proteome</keyword>
<feature type="region of interest" description="Disordered" evidence="4">
    <location>
        <begin position="51"/>
        <end position="72"/>
    </location>
</feature>
<dbReference type="HOGENOM" id="CLU_069491_2_0_1"/>
<dbReference type="Proteomes" id="UP000027361">
    <property type="component" value="Unassembled WGS sequence"/>
</dbReference>
<dbReference type="AlphaFoldDB" id="A0A066VB22"/>
<dbReference type="RefSeq" id="XP_013240865.1">
    <property type="nucleotide sequence ID" value="XM_013385411.1"/>
</dbReference>
<dbReference type="GO" id="GO:0015030">
    <property type="term" value="C:Cajal body"/>
    <property type="evidence" value="ECO:0007669"/>
    <property type="project" value="UniProtKB-SubCell"/>
</dbReference>
<protein>
    <recommendedName>
        <fullName evidence="5">Tudor domain-containing protein</fullName>
    </recommendedName>
</protein>
<dbReference type="GO" id="GO:0005737">
    <property type="term" value="C:cytoplasm"/>
    <property type="evidence" value="ECO:0007669"/>
    <property type="project" value="InterPro"/>
</dbReference>
<proteinExistence type="inferred from homology"/>
<dbReference type="OMA" id="CMAVWSQ"/>
<evidence type="ECO:0000259" key="5">
    <source>
        <dbReference type="PROSITE" id="PS50304"/>
    </source>
</evidence>
<dbReference type="FunCoup" id="A0A066VB22">
    <property type="interactions" value="205"/>
</dbReference>
<dbReference type="InParanoid" id="A0A066VB22"/>
<dbReference type="InterPro" id="IPR002999">
    <property type="entry name" value="Tudor"/>
</dbReference>
<gene>
    <name evidence="6" type="ORF">K437DRAFT_259225</name>
</gene>
<dbReference type="SUPFAM" id="SSF63748">
    <property type="entry name" value="Tudor/PWWP/MBT"/>
    <property type="match status" value="1"/>
</dbReference>
<dbReference type="Pfam" id="PF06003">
    <property type="entry name" value="SMN_Tudor"/>
    <property type="match status" value="1"/>
</dbReference>
<reference evidence="6 7" key="1">
    <citation type="submission" date="2014-05" db="EMBL/GenBank/DDBJ databases">
        <title>Draft genome sequence of a rare smut relative, Tilletiaria anomala UBC 951.</title>
        <authorList>
            <consortium name="DOE Joint Genome Institute"/>
            <person name="Toome M."/>
            <person name="Kuo A."/>
            <person name="Henrissat B."/>
            <person name="Lipzen A."/>
            <person name="Tritt A."/>
            <person name="Yoshinaga Y."/>
            <person name="Zane M."/>
            <person name="Barry K."/>
            <person name="Grigoriev I.V."/>
            <person name="Spatafora J.W."/>
            <person name="Aimea M.C."/>
        </authorList>
    </citation>
    <scope>NUCLEOTIDE SEQUENCE [LARGE SCALE GENOMIC DNA]</scope>
    <source>
        <strain evidence="6 7">UBC 951</strain>
    </source>
</reference>
<dbReference type="EMBL" id="JMSN01000111">
    <property type="protein sequence ID" value="KDN38927.1"/>
    <property type="molecule type" value="Genomic_DNA"/>
</dbReference>
<keyword evidence="3" id="KW-0539">Nucleus</keyword>
<name>A0A066VB22_TILAU</name>
<evidence type="ECO:0000256" key="1">
    <source>
        <dbReference type="ARBA" id="ARBA00004408"/>
    </source>
</evidence>
<dbReference type="OrthoDB" id="79171at2759"/>
<evidence type="ECO:0000256" key="3">
    <source>
        <dbReference type="ARBA" id="ARBA00023242"/>
    </source>
</evidence>
<evidence type="ECO:0000313" key="7">
    <source>
        <dbReference type="Proteomes" id="UP000027361"/>
    </source>
</evidence>
<comment type="similarity">
    <text evidence="2">Belongs to the SMN family.</text>
</comment>
<feature type="compositionally biased region" description="Basic and acidic residues" evidence="4">
    <location>
        <begin position="192"/>
        <end position="208"/>
    </location>
</feature>
<dbReference type="STRING" id="1037660.A0A066VB22"/>
<dbReference type="PANTHER" id="PTHR46297:SF2">
    <property type="entry name" value="TUDOR DOMAIN-CONTAINING PROTEIN"/>
    <property type="match status" value="1"/>
</dbReference>
<dbReference type="GO" id="GO:0003723">
    <property type="term" value="F:RNA binding"/>
    <property type="evidence" value="ECO:0007669"/>
    <property type="project" value="InterPro"/>
</dbReference>
<feature type="region of interest" description="Disordered" evidence="4">
    <location>
        <begin position="227"/>
        <end position="268"/>
    </location>
</feature>
<feature type="domain" description="Tudor" evidence="5">
    <location>
        <begin position="108"/>
        <end position="170"/>
    </location>
</feature>
<dbReference type="Gene3D" id="2.30.30.140">
    <property type="match status" value="1"/>
</dbReference>
<comment type="caution">
    <text evidence="6">The sequence shown here is derived from an EMBL/GenBank/DDBJ whole genome shotgun (WGS) entry which is preliminary data.</text>
</comment>
<organism evidence="6 7">
    <name type="scientific">Tilletiaria anomala (strain ATCC 24038 / CBS 436.72 / UBC 951)</name>
    <dbReference type="NCBI Taxonomy" id="1037660"/>
    <lineage>
        <taxon>Eukaryota</taxon>
        <taxon>Fungi</taxon>
        <taxon>Dikarya</taxon>
        <taxon>Basidiomycota</taxon>
        <taxon>Ustilaginomycotina</taxon>
        <taxon>Exobasidiomycetes</taxon>
        <taxon>Georgefischeriales</taxon>
        <taxon>Tilletiariaceae</taxon>
        <taxon>Tilletiaria</taxon>
    </lineage>
</organism>